<keyword evidence="1" id="KW-0175">Coiled coil</keyword>
<organism evidence="3 4">
    <name type="scientific">Candidatus Dojkabacteria bacterium</name>
    <dbReference type="NCBI Taxonomy" id="2099670"/>
    <lineage>
        <taxon>Bacteria</taxon>
        <taxon>Candidatus Dojkabacteria</taxon>
    </lineage>
</organism>
<feature type="transmembrane region" description="Helical" evidence="2">
    <location>
        <begin position="83"/>
        <end position="100"/>
    </location>
</feature>
<dbReference type="AlphaFoldDB" id="A0A955I8P7"/>
<name>A0A955I8P7_9BACT</name>
<keyword evidence="2" id="KW-1133">Transmembrane helix</keyword>
<dbReference type="EMBL" id="JAGQLL010000015">
    <property type="protein sequence ID" value="MCA9379851.1"/>
    <property type="molecule type" value="Genomic_DNA"/>
</dbReference>
<dbReference type="Proteomes" id="UP000745577">
    <property type="component" value="Unassembled WGS sequence"/>
</dbReference>
<evidence type="ECO:0000256" key="1">
    <source>
        <dbReference type="SAM" id="Coils"/>
    </source>
</evidence>
<gene>
    <name evidence="3" type="ORF">KC675_01590</name>
</gene>
<comment type="caution">
    <text evidence="3">The sequence shown here is derived from an EMBL/GenBank/DDBJ whole genome shotgun (WGS) entry which is preliminary data.</text>
</comment>
<sequence>MSEEKDSTLKSAREELQALDSQIYRAKAMRDALEEERKPIYSVYKWESPERVFDTKDKKWYLIVSSVSMFLIVLSLLTENYGLVIAIISLIVLLYALNSVPPQNIKHEITNKGISINSVLSTWKKITKFWISSRGEHLFLNITIEDKYGQEDQVISYLGNADVKKIVSYLSQYVDYVTENEINNNFIFAKLFGKVEPLSRFID</sequence>
<keyword evidence="2" id="KW-0472">Membrane</keyword>
<reference evidence="3" key="2">
    <citation type="journal article" date="2021" name="Microbiome">
        <title>Successional dynamics and alternative stable states in a saline activated sludge microbial community over 9 years.</title>
        <authorList>
            <person name="Wang Y."/>
            <person name="Ye J."/>
            <person name="Ju F."/>
            <person name="Liu L."/>
            <person name="Boyd J.A."/>
            <person name="Deng Y."/>
            <person name="Parks D.H."/>
            <person name="Jiang X."/>
            <person name="Yin X."/>
            <person name="Woodcroft B.J."/>
            <person name="Tyson G.W."/>
            <person name="Hugenholtz P."/>
            <person name="Polz M.F."/>
            <person name="Zhang T."/>
        </authorList>
    </citation>
    <scope>NUCLEOTIDE SEQUENCE</scope>
    <source>
        <strain evidence="3">HKST-UBA15</strain>
    </source>
</reference>
<evidence type="ECO:0000256" key="2">
    <source>
        <dbReference type="SAM" id="Phobius"/>
    </source>
</evidence>
<feature type="coiled-coil region" evidence="1">
    <location>
        <begin position="2"/>
        <end position="36"/>
    </location>
</feature>
<reference evidence="3" key="1">
    <citation type="submission" date="2020-04" db="EMBL/GenBank/DDBJ databases">
        <authorList>
            <person name="Zhang T."/>
        </authorList>
    </citation>
    <scope>NUCLEOTIDE SEQUENCE</scope>
    <source>
        <strain evidence="3">HKST-UBA15</strain>
    </source>
</reference>
<proteinExistence type="predicted"/>
<keyword evidence="2" id="KW-0812">Transmembrane</keyword>
<protein>
    <recommendedName>
        <fullName evidence="5">DUF5673 domain-containing protein</fullName>
    </recommendedName>
</protein>
<accession>A0A955I8P7</accession>
<evidence type="ECO:0000313" key="3">
    <source>
        <dbReference type="EMBL" id="MCA9379851.1"/>
    </source>
</evidence>
<evidence type="ECO:0008006" key="5">
    <source>
        <dbReference type="Google" id="ProtNLM"/>
    </source>
</evidence>
<feature type="transmembrane region" description="Helical" evidence="2">
    <location>
        <begin position="60"/>
        <end position="77"/>
    </location>
</feature>
<evidence type="ECO:0000313" key="4">
    <source>
        <dbReference type="Proteomes" id="UP000745577"/>
    </source>
</evidence>